<evidence type="ECO:0008006" key="2">
    <source>
        <dbReference type="Google" id="ProtNLM"/>
    </source>
</evidence>
<name>A0A7V2ZL57_9BACT</name>
<sequence length="221" mass="25952">MNISKENINITHFLVGFHSHTKDHKFSEFKGDLINDISKELDLNFDVYSFGIETIIKSPEKDSNFFEIKLTSQAIIYQDNIPLEEFLMNSMVIFNVWKKYSSLINLRLVGLVRNFKISIPPVENDYKLNITDSFYKGKEIWDKIIFSSMTFRFIKNIAHSDYNIDITISENKETQNEITGFIDFNKTAINKQKNILENEINDIFTKSTEYFEKDFISFLSS</sequence>
<protein>
    <recommendedName>
        <fullName evidence="2">TIGR04255 family protein</fullName>
    </recommendedName>
</protein>
<organism evidence="1">
    <name type="scientific">Ignavibacterium album</name>
    <dbReference type="NCBI Taxonomy" id="591197"/>
    <lineage>
        <taxon>Bacteria</taxon>
        <taxon>Pseudomonadati</taxon>
        <taxon>Ignavibacteriota</taxon>
        <taxon>Ignavibacteria</taxon>
        <taxon>Ignavibacteriales</taxon>
        <taxon>Ignavibacteriaceae</taxon>
        <taxon>Ignavibacterium</taxon>
    </lineage>
</organism>
<dbReference type="AlphaFoldDB" id="A0A7V2ZL57"/>
<reference evidence="1" key="1">
    <citation type="journal article" date="2020" name="mSystems">
        <title>Genome- and Community-Level Interaction Insights into Carbon Utilization and Element Cycling Functions of Hydrothermarchaeota in Hydrothermal Sediment.</title>
        <authorList>
            <person name="Zhou Z."/>
            <person name="Liu Y."/>
            <person name="Xu W."/>
            <person name="Pan J."/>
            <person name="Luo Z.H."/>
            <person name="Li M."/>
        </authorList>
    </citation>
    <scope>NUCLEOTIDE SEQUENCE [LARGE SCALE GENOMIC DNA]</scope>
    <source>
        <strain evidence="1">SpSt-479</strain>
    </source>
</reference>
<gene>
    <name evidence="1" type="ORF">ENS31_10940</name>
</gene>
<accession>A0A7V2ZL57</accession>
<evidence type="ECO:0000313" key="1">
    <source>
        <dbReference type="EMBL" id="HFI92023.1"/>
    </source>
</evidence>
<dbReference type="EMBL" id="DSUJ01000008">
    <property type="protein sequence ID" value="HFI92023.1"/>
    <property type="molecule type" value="Genomic_DNA"/>
</dbReference>
<comment type="caution">
    <text evidence="1">The sequence shown here is derived from an EMBL/GenBank/DDBJ whole genome shotgun (WGS) entry which is preliminary data.</text>
</comment>
<proteinExistence type="predicted"/>